<feature type="domain" description="Nephrocystin 3-like N-terminal" evidence="2">
    <location>
        <begin position="104"/>
        <end position="263"/>
    </location>
</feature>
<keyword evidence="4" id="KW-1185">Reference proteome</keyword>
<sequence>MSRPRRPLPQPPNLQVTHSTLAAGSHSTSAQTNSSLFDNAHHFTLNHPTFQEIISNISISENFSTVLQTLFGHTIKGAEFDSSERDPPPRCHPGTRCVIVQALRAWRVMEATSERILWLQGAAGVGKSAIMQTVVELESRLHPTVLGATVFLSGLKGRDDPDRLIPTIAYRLAVNSKSYRTYILSRLSEDPTIVNKAMAEQFMHFITTPVGEMQILNGLHLSIYIDGLDELKGENSQCKLVELVRDFSIHFPTAPLRWLIASRPEHHLLKILSRGLNAVDFGWHEVHVPANSPEACQDVERYLREKFMEIKQQHSEIFPPSLQIWPTESQFFQIARSALGHFAFASTAIKFIGGECAYGNPISQLGVILEMTSGIKLSTVPYGSEEYPLAALDLLYMKIMDAVPNAISSATKLLLGSAILRKPDTPLLFVANILNLEQPQVYHALQRLRSVLWIPPPEGAALGKITIYHASFGEFVSDPARSKQHFIDLADVRHTLTQGTVRVLQNLRVTENGLPASHSWPNRLWEFHIYNSAIFYLVQCCWNLEGPAISPHWNQILLDTLEVFSPDRFDNQFPPNLPSYLGKSMLLHFFTWMRFRSPKEIRNKILSTIGTFDKTMFNRIKLDGRLFCGRYFPLKKRKDSIMYHGWASMGTITSFDSKWANYSDSYYLGRLRVDIHEDEPVFPDKWLAEIFGKSFGHPRIVILNGSWAIVEGSHSDGPPEIPLLFLPLKHVAG</sequence>
<evidence type="ECO:0000259" key="2">
    <source>
        <dbReference type="Pfam" id="PF24883"/>
    </source>
</evidence>
<dbReference type="OrthoDB" id="4760524at2759"/>
<dbReference type="EMBL" id="JAACJO010000006">
    <property type="protein sequence ID" value="KAF5356797.1"/>
    <property type="molecule type" value="Genomic_DNA"/>
</dbReference>
<organism evidence="3 4">
    <name type="scientific">Leucocoprinus leucothites</name>
    <dbReference type="NCBI Taxonomy" id="201217"/>
    <lineage>
        <taxon>Eukaryota</taxon>
        <taxon>Fungi</taxon>
        <taxon>Dikarya</taxon>
        <taxon>Basidiomycota</taxon>
        <taxon>Agaricomycotina</taxon>
        <taxon>Agaricomycetes</taxon>
        <taxon>Agaricomycetidae</taxon>
        <taxon>Agaricales</taxon>
        <taxon>Agaricineae</taxon>
        <taxon>Agaricaceae</taxon>
        <taxon>Leucocoprinus</taxon>
    </lineage>
</organism>
<reference evidence="3 4" key="1">
    <citation type="journal article" date="2020" name="ISME J.">
        <title>Uncovering the hidden diversity of litter-decomposition mechanisms in mushroom-forming fungi.</title>
        <authorList>
            <person name="Floudas D."/>
            <person name="Bentzer J."/>
            <person name="Ahren D."/>
            <person name="Johansson T."/>
            <person name="Persson P."/>
            <person name="Tunlid A."/>
        </authorList>
    </citation>
    <scope>NUCLEOTIDE SEQUENCE [LARGE SCALE GENOMIC DNA]</scope>
    <source>
        <strain evidence="3 4">CBS 146.42</strain>
    </source>
</reference>
<dbReference type="Proteomes" id="UP000559027">
    <property type="component" value="Unassembled WGS sequence"/>
</dbReference>
<name>A0A8H5LGZ4_9AGAR</name>
<evidence type="ECO:0000313" key="4">
    <source>
        <dbReference type="Proteomes" id="UP000559027"/>
    </source>
</evidence>
<gene>
    <name evidence="3" type="ORF">D9756_006769</name>
</gene>
<dbReference type="Pfam" id="PF24883">
    <property type="entry name" value="NPHP3_N"/>
    <property type="match status" value="1"/>
</dbReference>
<dbReference type="AlphaFoldDB" id="A0A8H5LGZ4"/>
<comment type="caution">
    <text evidence="3">The sequence shown here is derived from an EMBL/GenBank/DDBJ whole genome shotgun (WGS) entry which is preliminary data.</text>
</comment>
<evidence type="ECO:0000256" key="1">
    <source>
        <dbReference type="ARBA" id="ARBA00022737"/>
    </source>
</evidence>
<dbReference type="InterPro" id="IPR056884">
    <property type="entry name" value="NPHP3-like_N"/>
</dbReference>
<keyword evidence="1" id="KW-0677">Repeat</keyword>
<accession>A0A8H5LGZ4</accession>
<dbReference type="PANTHER" id="PTHR10039">
    <property type="entry name" value="AMELOGENIN"/>
    <property type="match status" value="1"/>
</dbReference>
<evidence type="ECO:0000313" key="3">
    <source>
        <dbReference type="EMBL" id="KAF5356797.1"/>
    </source>
</evidence>
<proteinExistence type="predicted"/>
<protein>
    <recommendedName>
        <fullName evidence="2">Nephrocystin 3-like N-terminal domain-containing protein</fullName>
    </recommendedName>
</protein>